<evidence type="ECO:0000313" key="2">
    <source>
        <dbReference type="EMBL" id="OLP93672.1"/>
    </source>
</evidence>
<comment type="caution">
    <text evidence="2">The sequence shown here is derived from an EMBL/GenBank/DDBJ whole genome shotgun (WGS) entry which is preliminary data.</text>
</comment>
<protein>
    <submittedName>
        <fullName evidence="2">Uncharacterized protein</fullName>
    </submittedName>
</protein>
<dbReference type="EMBL" id="LSRX01000573">
    <property type="protein sequence ID" value="OLP93672.1"/>
    <property type="molecule type" value="Genomic_DNA"/>
</dbReference>
<feature type="region of interest" description="Disordered" evidence="1">
    <location>
        <begin position="155"/>
        <end position="195"/>
    </location>
</feature>
<reference evidence="2 3" key="1">
    <citation type="submission" date="2016-02" db="EMBL/GenBank/DDBJ databases">
        <title>Genome analysis of coral dinoflagellate symbionts highlights evolutionary adaptations to a symbiotic lifestyle.</title>
        <authorList>
            <person name="Aranda M."/>
            <person name="Li Y."/>
            <person name="Liew Y.J."/>
            <person name="Baumgarten S."/>
            <person name="Simakov O."/>
            <person name="Wilson M."/>
            <person name="Piel J."/>
            <person name="Ashoor H."/>
            <person name="Bougouffa S."/>
            <person name="Bajic V.B."/>
            <person name="Ryu T."/>
            <person name="Ravasi T."/>
            <person name="Bayer T."/>
            <person name="Micklem G."/>
            <person name="Kim H."/>
            <person name="Bhak J."/>
            <person name="Lajeunesse T.C."/>
            <person name="Voolstra C.R."/>
        </authorList>
    </citation>
    <scope>NUCLEOTIDE SEQUENCE [LARGE SCALE GENOMIC DNA]</scope>
    <source>
        <strain evidence="2 3">CCMP2467</strain>
    </source>
</reference>
<gene>
    <name evidence="2" type="ORF">AK812_SmicGene24421</name>
</gene>
<feature type="compositionally biased region" description="Basic and acidic residues" evidence="1">
    <location>
        <begin position="48"/>
        <end position="68"/>
    </location>
</feature>
<dbReference type="AlphaFoldDB" id="A0A1Q9DEU5"/>
<accession>A0A1Q9DEU5</accession>
<keyword evidence="3" id="KW-1185">Reference proteome</keyword>
<dbReference type="Proteomes" id="UP000186817">
    <property type="component" value="Unassembled WGS sequence"/>
</dbReference>
<feature type="compositionally biased region" description="Acidic residues" evidence="1">
    <location>
        <begin position="155"/>
        <end position="170"/>
    </location>
</feature>
<sequence>MRPHERQHPNILEYRDSPPPEESDHGEPAGDHTAGMDNEEEAEDAALEEGHDSEEHGNEMIAYEHSDPEAATTRSVREPPTPPPNYNANTGPASTTITAWAPGRRSSRVNEIINRMEAEGRAMMTEEEVQALNAEFEAAPLEENTSLSYEALFEEGTEDAEEEDVADEAEATASTVPPPARPTTPQPKPKGNQFRKWSPQLYSTTSFDTSAAGTLQPTFQEIETWMRDKAIDVMFIQETKWTEEYCWSNREYNYVHSAGLQKVDKEDYFMSEYPQDYKDFLHICEAPSITLFLH</sequence>
<feature type="region of interest" description="Disordered" evidence="1">
    <location>
        <begin position="1"/>
        <end position="107"/>
    </location>
</feature>
<name>A0A1Q9DEU5_SYMMI</name>
<organism evidence="2 3">
    <name type="scientific">Symbiodinium microadriaticum</name>
    <name type="common">Dinoflagellate</name>
    <name type="synonym">Zooxanthella microadriatica</name>
    <dbReference type="NCBI Taxonomy" id="2951"/>
    <lineage>
        <taxon>Eukaryota</taxon>
        <taxon>Sar</taxon>
        <taxon>Alveolata</taxon>
        <taxon>Dinophyceae</taxon>
        <taxon>Suessiales</taxon>
        <taxon>Symbiodiniaceae</taxon>
        <taxon>Symbiodinium</taxon>
    </lineage>
</organism>
<evidence type="ECO:0000313" key="3">
    <source>
        <dbReference type="Proteomes" id="UP000186817"/>
    </source>
</evidence>
<evidence type="ECO:0000256" key="1">
    <source>
        <dbReference type="SAM" id="MobiDB-lite"/>
    </source>
</evidence>
<proteinExistence type="predicted"/>
<feature type="compositionally biased region" description="Acidic residues" evidence="1">
    <location>
        <begin position="37"/>
        <end position="47"/>
    </location>
</feature>
<feature type="compositionally biased region" description="Basic and acidic residues" evidence="1">
    <location>
        <begin position="1"/>
        <end position="30"/>
    </location>
</feature>
<feature type="compositionally biased region" description="Pro residues" evidence="1">
    <location>
        <begin position="176"/>
        <end position="188"/>
    </location>
</feature>
<dbReference type="OrthoDB" id="10658897at2759"/>